<dbReference type="Proteomes" id="UP000007350">
    <property type="component" value="Unassembled WGS sequence"/>
</dbReference>
<dbReference type="EMBL" id="AHKC01012558">
    <property type="protein sequence ID" value="EKF29912.1"/>
    <property type="molecule type" value="Genomic_DNA"/>
</dbReference>
<accession>K2NM18</accession>
<dbReference type="GO" id="GO:0000076">
    <property type="term" value="P:DNA replication checkpoint signaling"/>
    <property type="evidence" value="ECO:0007669"/>
    <property type="project" value="TreeGrafter"/>
</dbReference>
<dbReference type="AlphaFoldDB" id="K2NM18"/>
<feature type="region of interest" description="Disordered" evidence="1">
    <location>
        <begin position="160"/>
        <end position="188"/>
    </location>
</feature>
<dbReference type="InterPro" id="IPR044998">
    <property type="entry name" value="Timeless"/>
</dbReference>
<sequence length="923" mass="103797">MERCGTDEFFTLLIQSVAPVAEKRSKGAVQKEDVVLLEVVLKMVTLFFTGRKEGMSNVIGAFARNHGIELFLVIINQNYARIESKKNSGNVEAVGEEVHPNFEQNKCDDSVIVLFDDQNEKQPGVVVLDENVALEKHDKAAEVEKELDDDDDVVVVQQLGGEEEVEEGETEGESLDSSESSTEESESVSNQYNARIIELLECDEQLWKWNMHIVTAMAAILRSTSPVELAQLGFVSKFKQQSSHEIMGILESGKGLRECKKELDRWRQVARSCNGAISSNGLLVRGKSSSGLQGEIGVIGCTSTLLGLRSKDPLEKVQDIDLRKRGRFIKGMYDDSSTAWILPLPTKIQLAQQCLSFICLGFEPLNTMVWNRIAHIIMSFESVVRERNELILGHKSSGEDIEIPTHIDKAVLESAQNVLDYLSICGSLLRYTREVIRLNREEKETPSDDFRRQWQSISSIISLDHICHGFELLRVFSSSPDFRRRFDVVIVVNYLAELFMTLNHLIDGDIVKDTAVVVAAHALASSVLYNEKNITLIFESISRFSAKVLPPSKAGMIVLLVYSVLTLMEKCSFRGRVLFPKCEKKKNEETVTYEAEDQGTAELLEWNKRIRIDGLETLEESNNGSGNEGDDITKAEGNENAVQSAPVPISLKDVHLYQGEIVPPDGEGRGNSLENASFTSSSHANVSNLTSEREVSIGNYFKRIGTVKNMRLILTSLRHWRTNDVDLNNGLVYLIRAFLLEGMGNIFFNAPFLFVMRDILSHGEDFHNALHNVCDQVVYDFFNPSFAKLLDDKRKNRFDSSLPFFGGAQSFLGFEVALRCVRSLFSLNSTDYSILEEKGLPHLTDFTVIPLKDETHSDKDVMHEDFSSAQVSPVRKRRRKNKVSLPENRNDVEENEKVFSVGVPIEIPIESHVDEMTTEEFQV</sequence>
<proteinExistence type="predicted"/>
<dbReference type="OrthoDB" id="278396at2759"/>
<dbReference type="PANTHER" id="PTHR22940:SF4">
    <property type="entry name" value="PROTEIN TIMELESS HOMOLOG"/>
    <property type="match status" value="1"/>
</dbReference>
<keyword evidence="3" id="KW-1185">Reference proteome</keyword>
<evidence type="ECO:0000313" key="3">
    <source>
        <dbReference type="Proteomes" id="UP000007350"/>
    </source>
</evidence>
<dbReference type="PANTHER" id="PTHR22940">
    <property type="entry name" value="TIMEOUT/TIMELESS-2"/>
    <property type="match status" value="1"/>
</dbReference>
<protein>
    <submittedName>
        <fullName evidence="2">Uncharacterized protein</fullName>
    </submittedName>
</protein>
<organism evidence="2 3">
    <name type="scientific">Trypanosoma cruzi marinkellei</name>
    <dbReference type="NCBI Taxonomy" id="85056"/>
    <lineage>
        <taxon>Eukaryota</taxon>
        <taxon>Discoba</taxon>
        <taxon>Euglenozoa</taxon>
        <taxon>Kinetoplastea</taxon>
        <taxon>Metakinetoplastina</taxon>
        <taxon>Trypanosomatida</taxon>
        <taxon>Trypanosomatidae</taxon>
        <taxon>Trypanosoma</taxon>
        <taxon>Schizotrypanum</taxon>
    </lineage>
</organism>
<dbReference type="GO" id="GO:0006281">
    <property type="term" value="P:DNA repair"/>
    <property type="evidence" value="ECO:0007669"/>
    <property type="project" value="TreeGrafter"/>
</dbReference>
<feature type="region of interest" description="Disordered" evidence="1">
    <location>
        <begin position="860"/>
        <end position="889"/>
    </location>
</feature>
<dbReference type="GO" id="GO:0003677">
    <property type="term" value="F:DNA binding"/>
    <property type="evidence" value="ECO:0007669"/>
    <property type="project" value="TreeGrafter"/>
</dbReference>
<dbReference type="GO" id="GO:0043111">
    <property type="term" value="P:replication fork arrest"/>
    <property type="evidence" value="ECO:0007669"/>
    <property type="project" value="TreeGrafter"/>
</dbReference>
<comment type="caution">
    <text evidence="2">The sequence shown here is derived from an EMBL/GenBank/DDBJ whole genome shotgun (WGS) entry which is preliminary data.</text>
</comment>
<evidence type="ECO:0000256" key="1">
    <source>
        <dbReference type="SAM" id="MobiDB-lite"/>
    </source>
</evidence>
<reference evidence="2 3" key="1">
    <citation type="journal article" date="2012" name="BMC Genomics">
        <title>Comparative genomic analysis of human infective Trypanosoma cruzi lineages with the bat-restricted subspecies T. cruzi marinkellei.</title>
        <authorList>
            <person name="Franzen O."/>
            <person name="Talavera-Lopez C."/>
            <person name="Ochaya S."/>
            <person name="Butler C.E."/>
            <person name="Messenger L.A."/>
            <person name="Lewis M.D."/>
            <person name="Llewellyn M.S."/>
            <person name="Marinkelle C.J."/>
            <person name="Tyler K.M."/>
            <person name="Miles M.A."/>
            <person name="Andersson B."/>
        </authorList>
    </citation>
    <scope>NUCLEOTIDE SEQUENCE [LARGE SCALE GENOMIC DNA]</scope>
    <source>
        <strain evidence="2 3">B7</strain>
    </source>
</reference>
<gene>
    <name evidence="2" type="ORF">MOQ_006285</name>
</gene>
<evidence type="ECO:0000313" key="2">
    <source>
        <dbReference type="EMBL" id="EKF29912.1"/>
    </source>
</evidence>
<feature type="compositionally biased region" description="Acidic residues" evidence="1">
    <location>
        <begin position="161"/>
        <end position="186"/>
    </location>
</feature>
<name>K2NM18_TRYCR</name>
<dbReference type="GO" id="GO:0031298">
    <property type="term" value="C:replication fork protection complex"/>
    <property type="evidence" value="ECO:0007669"/>
    <property type="project" value="TreeGrafter"/>
</dbReference>